<reference evidence="2" key="1">
    <citation type="submission" date="2019-08" db="EMBL/GenBank/DDBJ databases">
        <authorList>
            <person name="Kucharzyk K."/>
            <person name="Murdoch R.W."/>
            <person name="Higgins S."/>
            <person name="Loffler F."/>
        </authorList>
    </citation>
    <scope>NUCLEOTIDE SEQUENCE</scope>
</reference>
<gene>
    <name evidence="2" type="ORF">SDC9_110110</name>
</gene>
<name>A0A645BCP0_9ZZZZ</name>
<dbReference type="EMBL" id="VSSQ01019290">
    <property type="protein sequence ID" value="MPM63230.1"/>
    <property type="molecule type" value="Genomic_DNA"/>
</dbReference>
<dbReference type="AlphaFoldDB" id="A0A645BCP0"/>
<dbReference type="PANTHER" id="PTHR36234">
    <property type="entry name" value="LYSYL ENDOPEPTIDASE"/>
    <property type="match status" value="1"/>
</dbReference>
<sequence>MQSENAIALGLYFSDWYLTPGIEVYAYTPDKKFVIGAFTELNNIDLRTMATQEIPGDEAILEVFIPDRNQDFDLKLNHVAYVDRGLQVVQNDKSEACEVNVICSEGNNWRDQIRGVAKITMVLSDGTYMCSGSLVNNINQDCAPYFLTADHCSVSGSGVVVSASQLSQWTFRFNYQATTCSGTSSGASNVYTGATYKASDTYGEDQSGSDFFLCRLNNTPPASINPYYNGWSYLTSAPTSGVGIHHPAGDIKKISTYTGINTSYTTHWGIVWIATANGHGVTEGGSSGSPMFDQNKRIVGTLTGGWSACTVNGAGSGTGPDEEDVYGKMSKHWTGIGTSSDKNVKYWLDANNASGGTLAGRNSCVAGLDDVNYVRANIHLYPNPANDYLSIDFSDYNIENGTILVTDILGKTVTAPVSGDFTGSEIIDVRELEPGMYYIMIQSTNTNVSMPFMVQ</sequence>
<dbReference type="InterPro" id="IPR026444">
    <property type="entry name" value="Secre_tail"/>
</dbReference>
<proteinExistence type="predicted"/>
<accession>A0A645BCP0</accession>
<dbReference type="InterPro" id="IPR043504">
    <property type="entry name" value="Peptidase_S1_PA_chymotrypsin"/>
</dbReference>
<evidence type="ECO:0000259" key="1">
    <source>
        <dbReference type="Pfam" id="PF18962"/>
    </source>
</evidence>
<dbReference type="Pfam" id="PF18962">
    <property type="entry name" value="Por_Secre_tail"/>
    <property type="match status" value="1"/>
</dbReference>
<dbReference type="PANTHER" id="PTHR36234:SF5">
    <property type="entry name" value="LYSYL ENDOPEPTIDASE"/>
    <property type="match status" value="1"/>
</dbReference>
<comment type="caution">
    <text evidence="2">The sequence shown here is derived from an EMBL/GenBank/DDBJ whole genome shotgun (WGS) entry which is preliminary data.</text>
</comment>
<dbReference type="NCBIfam" id="TIGR04183">
    <property type="entry name" value="Por_Secre_tail"/>
    <property type="match status" value="1"/>
</dbReference>
<evidence type="ECO:0000313" key="2">
    <source>
        <dbReference type="EMBL" id="MPM63230.1"/>
    </source>
</evidence>
<feature type="domain" description="Secretion system C-terminal sorting" evidence="1">
    <location>
        <begin position="380"/>
        <end position="448"/>
    </location>
</feature>
<dbReference type="InterPro" id="IPR009003">
    <property type="entry name" value="Peptidase_S1_PA"/>
</dbReference>
<organism evidence="2">
    <name type="scientific">bioreactor metagenome</name>
    <dbReference type="NCBI Taxonomy" id="1076179"/>
    <lineage>
        <taxon>unclassified sequences</taxon>
        <taxon>metagenomes</taxon>
        <taxon>ecological metagenomes</taxon>
    </lineage>
</organism>
<dbReference type="Gene3D" id="2.40.10.10">
    <property type="entry name" value="Trypsin-like serine proteases"/>
    <property type="match status" value="2"/>
</dbReference>
<dbReference type="SUPFAM" id="SSF50494">
    <property type="entry name" value="Trypsin-like serine proteases"/>
    <property type="match status" value="1"/>
</dbReference>
<protein>
    <recommendedName>
        <fullName evidence="1">Secretion system C-terminal sorting domain-containing protein</fullName>
    </recommendedName>
</protein>